<protein>
    <submittedName>
        <fullName evidence="9">RICIN domain-containing protein</fullName>
    </submittedName>
</protein>
<evidence type="ECO:0000256" key="4">
    <source>
        <dbReference type="ARBA" id="ARBA00022984"/>
    </source>
</evidence>
<feature type="domain" description="Ricin B lectin" evidence="8">
    <location>
        <begin position="623"/>
        <end position="760"/>
    </location>
</feature>
<dbReference type="CDD" id="cd00161">
    <property type="entry name" value="beta-trefoil_Ricin-like"/>
    <property type="match status" value="3"/>
</dbReference>
<keyword evidence="2" id="KW-0808">Transferase</keyword>
<feature type="domain" description="Ricin B lectin" evidence="8">
    <location>
        <begin position="474"/>
        <end position="617"/>
    </location>
</feature>
<comment type="caution">
    <text evidence="9">The sequence shown here is derived from an EMBL/GenBank/DDBJ whole genome shotgun (WGS) entry which is preliminary data.</text>
</comment>
<keyword evidence="7" id="KW-0732">Signal</keyword>
<sequence>MGFESYNPRTSLKRMIVAGTAAAALTAVPGVALAAEPATSTTDPAPATVQAQDASTTATESATPTATTAAESASAREDKAVPTTETAPASATTPQFVGVASTATTPSAEEAGEAATASGDATSASSSDATESATSATAAPAPSNAPAAEATTAAPTSSSPTEAPKYERLLDDGDYAIATDVDYSKVLDVENGNASNMANVQIFGANKSGAQQWHVTFDDASGYYTFTLKGTNEVLDLKNGDPTSGNNVWIYESNGTLAQRWLLERNGSGFYILSAKDKGLALDVTGARSESGTNVEVWSKNDSGAQRFHFLTLNPKFDEHNKQTLAGGDGLYTVELAKNVGKVLDVSCDSKDDGANVQLYSSNGTNAQKFYFEQDDEGFYTITVAGSGKVLDVDCGAITWGSNVQQFTGNRTDAQRWAVRRNADGSITLVNKGSGLALDLVAGGSADGTNLQTYEDNGTAAQRFTLKKVDYLKDGIYKISSLADLSKVLDINAASSADGAKAQAYESNDTLAQRFEVSLNEDGSFRIRTAASGGFLTQSSANSTDVVQRGNHTTAAVDMNTWKLVWQGGYYTVVRADTASSSAAGQKALSLEGTQNGKALKVASNTGSYDLKHFLFEQASLINDGLYEIVSRLGLDLDAAGAAATSGTNVQIYEKNNSVAQKYYVTSAGGGYYAITNAASGLALDVNAGSTENGANVHLWESNGTDAQRWTVVIADGGGITFINKASGKALDVAAANASNGANVQSFERNYTDAQTWSLSPTYLPGWVNVNGSWFNFRDDGTRVELSGAGYYALSRYGGKSTQAGSPYMFCVDTSACRLIVFKGSAWNWTPVIDVAVGVGTSELNSTNGGTLIGEFFYNITPSYGYEFGGSGPAQGDPQDPGSDGLYYYTSIWGGMGYHSVLGIDINDPSTWGPAEAAQTGVHISHGCIRCPVKVAKWIYDNMVTGSLTITY</sequence>
<dbReference type="SUPFAM" id="SSF141523">
    <property type="entry name" value="L,D-transpeptidase catalytic domain-like"/>
    <property type="match status" value="1"/>
</dbReference>
<dbReference type="Pfam" id="PF03734">
    <property type="entry name" value="YkuD"/>
    <property type="match status" value="1"/>
</dbReference>
<dbReference type="CDD" id="cd16913">
    <property type="entry name" value="YkuD_like"/>
    <property type="match status" value="1"/>
</dbReference>
<feature type="compositionally biased region" description="Low complexity" evidence="6">
    <location>
        <begin position="82"/>
        <end position="163"/>
    </location>
</feature>
<feature type="compositionally biased region" description="Low complexity" evidence="6">
    <location>
        <begin position="35"/>
        <end position="73"/>
    </location>
</feature>
<feature type="chain" id="PRO_5046591391" evidence="7">
    <location>
        <begin position="35"/>
        <end position="952"/>
    </location>
</feature>
<dbReference type="InterPro" id="IPR000772">
    <property type="entry name" value="Ricin_B_lectin"/>
</dbReference>
<dbReference type="PROSITE" id="PS50231">
    <property type="entry name" value="RICIN_B_LECTIN"/>
    <property type="match status" value="3"/>
</dbReference>
<organism evidence="9 10">
    <name type="scientific">Olsenella absiana</name>
    <dbReference type="NCBI Taxonomy" id="3115222"/>
    <lineage>
        <taxon>Bacteria</taxon>
        <taxon>Bacillati</taxon>
        <taxon>Actinomycetota</taxon>
        <taxon>Coriobacteriia</taxon>
        <taxon>Coriobacteriales</taxon>
        <taxon>Atopobiaceae</taxon>
        <taxon>Olsenella</taxon>
    </lineage>
</organism>
<feature type="region of interest" description="Disordered" evidence="6">
    <location>
        <begin position="35"/>
        <end position="167"/>
    </location>
</feature>
<dbReference type="InterPro" id="IPR005490">
    <property type="entry name" value="LD_TPept_cat_dom"/>
</dbReference>
<reference evidence="9 10" key="1">
    <citation type="submission" date="2024-01" db="EMBL/GenBank/DDBJ databases">
        <title>Description of Olsenella sp. nov., isolated from pig feces.</title>
        <authorList>
            <person name="Chang Y.-H."/>
        </authorList>
    </citation>
    <scope>NUCLEOTIDE SEQUENCE [LARGE SCALE GENOMIC DNA]</scope>
    <source>
        <strain evidence="9 10">YH-ols2223</strain>
    </source>
</reference>
<dbReference type="InterPro" id="IPR035992">
    <property type="entry name" value="Ricin_B-like_lectins"/>
</dbReference>
<dbReference type="SMART" id="SM00458">
    <property type="entry name" value="RICIN"/>
    <property type="match status" value="4"/>
</dbReference>
<evidence type="ECO:0000256" key="1">
    <source>
        <dbReference type="ARBA" id="ARBA00004752"/>
    </source>
</evidence>
<dbReference type="SUPFAM" id="SSF50370">
    <property type="entry name" value="Ricin B-like lectins"/>
    <property type="match status" value="4"/>
</dbReference>
<evidence type="ECO:0000313" key="9">
    <source>
        <dbReference type="EMBL" id="MEE6147015.1"/>
    </source>
</evidence>
<name>A0ABU7R8V5_9ACTN</name>
<feature type="domain" description="Ricin B lectin" evidence="8">
    <location>
        <begin position="173"/>
        <end position="311"/>
    </location>
</feature>
<evidence type="ECO:0000259" key="8">
    <source>
        <dbReference type="SMART" id="SM00458"/>
    </source>
</evidence>
<keyword evidence="10" id="KW-1185">Reference proteome</keyword>
<evidence type="ECO:0000256" key="5">
    <source>
        <dbReference type="ARBA" id="ARBA00023316"/>
    </source>
</evidence>
<evidence type="ECO:0000313" key="10">
    <source>
        <dbReference type="Proteomes" id="UP001332931"/>
    </source>
</evidence>
<keyword evidence="4" id="KW-0573">Peptidoglycan synthesis</keyword>
<dbReference type="Pfam" id="PF14200">
    <property type="entry name" value="RicinB_lectin_2"/>
    <property type="match status" value="5"/>
</dbReference>
<evidence type="ECO:0000256" key="7">
    <source>
        <dbReference type="SAM" id="SignalP"/>
    </source>
</evidence>
<dbReference type="EMBL" id="JAZGJQ010000002">
    <property type="protein sequence ID" value="MEE6147015.1"/>
    <property type="molecule type" value="Genomic_DNA"/>
</dbReference>
<proteinExistence type="predicted"/>
<gene>
    <name evidence="9" type="ORF">VXJ25_03235</name>
</gene>
<dbReference type="Gene3D" id="2.40.440.10">
    <property type="entry name" value="L,D-transpeptidase catalytic domain-like"/>
    <property type="match status" value="1"/>
</dbReference>
<feature type="domain" description="Ricin B lectin" evidence="8">
    <location>
        <begin position="329"/>
        <end position="467"/>
    </location>
</feature>
<accession>A0ABU7R8V5</accession>
<dbReference type="InterPro" id="IPR038063">
    <property type="entry name" value="Transpep_catalytic_dom"/>
</dbReference>
<evidence type="ECO:0000256" key="2">
    <source>
        <dbReference type="ARBA" id="ARBA00022679"/>
    </source>
</evidence>
<dbReference type="Proteomes" id="UP001332931">
    <property type="component" value="Unassembled WGS sequence"/>
</dbReference>
<feature type="signal peptide" evidence="7">
    <location>
        <begin position="1"/>
        <end position="34"/>
    </location>
</feature>
<comment type="pathway">
    <text evidence="1">Cell wall biogenesis; peptidoglycan biosynthesis.</text>
</comment>
<evidence type="ECO:0000256" key="6">
    <source>
        <dbReference type="SAM" id="MobiDB-lite"/>
    </source>
</evidence>
<dbReference type="Gene3D" id="2.80.10.50">
    <property type="match status" value="10"/>
</dbReference>
<keyword evidence="5" id="KW-0961">Cell wall biogenesis/degradation</keyword>
<evidence type="ECO:0000256" key="3">
    <source>
        <dbReference type="ARBA" id="ARBA00022960"/>
    </source>
</evidence>
<keyword evidence="3" id="KW-0133">Cell shape</keyword>